<dbReference type="Gene3D" id="3.40.50.1000">
    <property type="entry name" value="HAD superfamily/HAD-like"/>
    <property type="match status" value="1"/>
</dbReference>
<reference evidence="1 2" key="1">
    <citation type="journal article" date="2016" name="Nat. Commun.">
        <title>Thousands of microbial genomes shed light on interconnected biogeochemical processes in an aquifer system.</title>
        <authorList>
            <person name="Anantharaman K."/>
            <person name="Brown C.T."/>
            <person name="Hug L.A."/>
            <person name="Sharon I."/>
            <person name="Castelle C.J."/>
            <person name="Probst A.J."/>
            <person name="Thomas B.C."/>
            <person name="Singh A."/>
            <person name="Wilkins M.J."/>
            <person name="Karaoz U."/>
            <person name="Brodie E.L."/>
            <person name="Williams K.H."/>
            <person name="Hubbard S.S."/>
            <person name="Banfield J.F."/>
        </authorList>
    </citation>
    <scope>NUCLEOTIDE SEQUENCE [LARGE SCALE GENOMIC DNA]</scope>
</reference>
<protein>
    <recommendedName>
        <fullName evidence="3">Haloacid dehalogenase</fullName>
    </recommendedName>
</protein>
<proteinExistence type="predicted"/>
<dbReference type="AlphaFoldDB" id="A0A1G2CFU2"/>
<evidence type="ECO:0000313" key="2">
    <source>
        <dbReference type="Proteomes" id="UP000178880"/>
    </source>
</evidence>
<dbReference type="SUPFAM" id="SSF56784">
    <property type="entry name" value="HAD-like"/>
    <property type="match status" value="1"/>
</dbReference>
<dbReference type="InterPro" id="IPR036412">
    <property type="entry name" value="HAD-like_sf"/>
</dbReference>
<dbReference type="EMBL" id="MHLA01000005">
    <property type="protein sequence ID" value="OGZ00269.1"/>
    <property type="molecule type" value="Genomic_DNA"/>
</dbReference>
<accession>A0A1G2CFU2</accession>
<evidence type="ECO:0000313" key="1">
    <source>
        <dbReference type="EMBL" id="OGZ00269.1"/>
    </source>
</evidence>
<comment type="caution">
    <text evidence="1">The sequence shown here is derived from an EMBL/GenBank/DDBJ whole genome shotgun (WGS) entry which is preliminary data.</text>
</comment>
<gene>
    <name evidence="1" type="ORF">A2945_04550</name>
</gene>
<sequence length="221" mass="25805">MECPKAIATDFDFTIARHIGGFEYLYELFTARGVPRDMVVELAGKLSDERGFSIERLIPIVKRELGMRRFWQRLPREGSIVKEFYAATEKHVAAYPGVIDCMRAWRALQIPVHIVTRGEPSYQKFKVDNIVKPPYDFIHVIEPPARKSDALRAMIARYGTPILFVDDRRRFELDEVRDRFSEVEVITVHILRPDDPYGDGPSRYPHHEIHSFEEVLPKFFK</sequence>
<evidence type="ECO:0008006" key="3">
    <source>
        <dbReference type="Google" id="ProtNLM"/>
    </source>
</evidence>
<organism evidence="1 2">
    <name type="scientific">Candidatus Liptonbacteria bacterium RIFCSPLOWO2_01_FULL_52_25</name>
    <dbReference type="NCBI Taxonomy" id="1798650"/>
    <lineage>
        <taxon>Bacteria</taxon>
        <taxon>Candidatus Liptoniibacteriota</taxon>
    </lineage>
</organism>
<name>A0A1G2CFU2_9BACT</name>
<dbReference type="InterPro" id="IPR023214">
    <property type="entry name" value="HAD_sf"/>
</dbReference>
<dbReference type="Proteomes" id="UP000178880">
    <property type="component" value="Unassembled WGS sequence"/>
</dbReference>